<dbReference type="SUPFAM" id="SSF51658">
    <property type="entry name" value="Xylose isomerase-like"/>
    <property type="match status" value="1"/>
</dbReference>
<protein>
    <submittedName>
        <fullName evidence="4">Inosose dehydratase</fullName>
    </submittedName>
</protein>
<feature type="region of interest" description="Disordered" evidence="2">
    <location>
        <begin position="311"/>
        <end position="340"/>
    </location>
</feature>
<dbReference type="Gene3D" id="3.20.20.150">
    <property type="entry name" value="Divalent-metal-dependent TIM barrel enzymes"/>
    <property type="match status" value="1"/>
</dbReference>
<dbReference type="EMBL" id="AVPJ01000014">
    <property type="protein sequence ID" value="KGN31009.1"/>
    <property type="molecule type" value="Genomic_DNA"/>
</dbReference>
<dbReference type="InterPro" id="IPR036237">
    <property type="entry name" value="Xyl_isomerase-like_sf"/>
</dbReference>
<evidence type="ECO:0000313" key="5">
    <source>
        <dbReference type="Proteomes" id="UP000030002"/>
    </source>
</evidence>
<proteinExistence type="predicted"/>
<dbReference type="InterPro" id="IPR050312">
    <property type="entry name" value="IolE/XylAMocC-like"/>
</dbReference>
<dbReference type="eggNOG" id="COG1082">
    <property type="taxonomic scope" value="Bacteria"/>
</dbReference>
<dbReference type="Pfam" id="PF01261">
    <property type="entry name" value="AP_endonuc_2"/>
    <property type="match status" value="1"/>
</dbReference>
<accession>A0A0A0J2X3</accession>
<name>A0A0A0J2X3_9MICO</name>
<dbReference type="InterPro" id="IPR013022">
    <property type="entry name" value="Xyl_isomerase-like_TIM-brl"/>
</dbReference>
<gene>
    <name evidence="4" type="ORF">N802_05235</name>
</gene>
<dbReference type="PANTHER" id="PTHR12110:SF41">
    <property type="entry name" value="INOSOSE DEHYDRATASE"/>
    <property type="match status" value="1"/>
</dbReference>
<evidence type="ECO:0000256" key="1">
    <source>
        <dbReference type="ARBA" id="ARBA00023277"/>
    </source>
</evidence>
<organism evidence="4 5">
    <name type="scientific">Knoellia sinensis KCTC 19936</name>
    <dbReference type="NCBI Taxonomy" id="1385520"/>
    <lineage>
        <taxon>Bacteria</taxon>
        <taxon>Bacillati</taxon>
        <taxon>Actinomycetota</taxon>
        <taxon>Actinomycetes</taxon>
        <taxon>Micrococcales</taxon>
        <taxon>Intrasporangiaceae</taxon>
        <taxon>Knoellia</taxon>
    </lineage>
</organism>
<dbReference type="STRING" id="1385520.N802_05235"/>
<comment type="caution">
    <text evidence="4">The sequence shown here is derived from an EMBL/GenBank/DDBJ whole genome shotgun (WGS) entry which is preliminary data.</text>
</comment>
<keyword evidence="5" id="KW-1185">Reference proteome</keyword>
<evidence type="ECO:0000259" key="3">
    <source>
        <dbReference type="Pfam" id="PF01261"/>
    </source>
</evidence>
<feature type="domain" description="Xylose isomerase-like TIM barrel" evidence="3">
    <location>
        <begin position="53"/>
        <end position="307"/>
    </location>
</feature>
<dbReference type="PANTHER" id="PTHR12110">
    <property type="entry name" value="HYDROXYPYRUVATE ISOMERASE"/>
    <property type="match status" value="1"/>
</dbReference>
<keyword evidence="1" id="KW-0119">Carbohydrate metabolism</keyword>
<reference evidence="4 5" key="1">
    <citation type="submission" date="2013-08" db="EMBL/GenBank/DDBJ databases">
        <title>The genome sequence of Knoellia sinensis.</title>
        <authorList>
            <person name="Zhu W."/>
            <person name="Wang G."/>
        </authorList>
    </citation>
    <scope>NUCLEOTIDE SEQUENCE [LARGE SCALE GENOMIC DNA]</scope>
    <source>
        <strain evidence="4 5">KCTC 19936</strain>
    </source>
</reference>
<evidence type="ECO:0000313" key="4">
    <source>
        <dbReference type="EMBL" id="KGN31009.1"/>
    </source>
</evidence>
<evidence type="ECO:0000256" key="2">
    <source>
        <dbReference type="SAM" id="MobiDB-lite"/>
    </source>
</evidence>
<dbReference type="AlphaFoldDB" id="A0A0A0J2X3"/>
<dbReference type="Proteomes" id="UP000030002">
    <property type="component" value="Unassembled WGS sequence"/>
</dbReference>
<sequence length="340" mass="35418">MGVMTGAIGNPGMAPHVRAPLVDRIAGAPISWGVCEVPDWGYQLGMDPVLSQMSEIGLTATEFGPEGFLPETPTDRVQVLSAAGLRAVGQFVPLVLHDPELDPLAEAEAALAGLAAARASVLVIAAATGADGYDEHPGLTDAQWSTLLLNLDRIADTASAHGLIATLHPHVGTVVETGEETERVLAGSRMALCLDTGHLLIGGTDPVALARTHPERIQHVHLKDVRANLAREVQEGRRTYTEAVAAGMYVPLGTGDIDIAALVESLESSGYAGWYVLEQDTVLGGSPSETGADPAADVRASIEFIRNLPNRPGGSVRDASPTVQLGEFGTHRGMGVEGDG</sequence>